<evidence type="ECO:0000313" key="3">
    <source>
        <dbReference type="RefSeq" id="XP_030381688.1"/>
    </source>
</evidence>
<evidence type="ECO:0000313" key="2">
    <source>
        <dbReference type="Proteomes" id="UP000504634"/>
    </source>
</evidence>
<sequence length="254" mass="28501">MQRTSTPLNYRLWKQPYAKQVLLTAVFGNNASIGGIGRARLASSSSSSSTRWPGAPAPRRGSTAERDMSRQKEPPQSKQQTKHASEIEAPSAFGAPAPREKSQSAIAYVKADSNMPRRFTREENMWRVNKNKDSFWLNPRDPTRYKPNFEHVEPESLRKQFMRSLDQRTRDVLGKDWEKAVKVAAKEAAVKARAAQEAAKAEATTQADGSGAAQQSKPHPRRRLDPAQLSAQKASAARREMQWQSRARTSEDKE</sequence>
<dbReference type="RefSeq" id="XP_030381688.1">
    <property type="nucleotide sequence ID" value="XM_030525828.1"/>
</dbReference>
<name>A0A6J2U2H8_DROLE</name>
<dbReference type="Proteomes" id="UP000504634">
    <property type="component" value="Unplaced"/>
</dbReference>
<feature type="region of interest" description="Disordered" evidence="1">
    <location>
        <begin position="196"/>
        <end position="254"/>
    </location>
</feature>
<feature type="region of interest" description="Disordered" evidence="1">
    <location>
        <begin position="42"/>
        <end position="103"/>
    </location>
</feature>
<accession>A0A6J2U2H8</accession>
<keyword evidence="2" id="KW-1185">Reference proteome</keyword>
<organism evidence="2 3">
    <name type="scientific">Drosophila lebanonensis</name>
    <name type="common">Fruit fly</name>
    <name type="synonym">Scaptodrosophila lebanonensis</name>
    <dbReference type="NCBI Taxonomy" id="7225"/>
    <lineage>
        <taxon>Eukaryota</taxon>
        <taxon>Metazoa</taxon>
        <taxon>Ecdysozoa</taxon>
        <taxon>Arthropoda</taxon>
        <taxon>Hexapoda</taxon>
        <taxon>Insecta</taxon>
        <taxon>Pterygota</taxon>
        <taxon>Neoptera</taxon>
        <taxon>Endopterygota</taxon>
        <taxon>Diptera</taxon>
        <taxon>Brachycera</taxon>
        <taxon>Muscomorpha</taxon>
        <taxon>Ephydroidea</taxon>
        <taxon>Drosophilidae</taxon>
        <taxon>Scaptodrosophila</taxon>
    </lineage>
</organism>
<feature type="compositionally biased region" description="Basic and acidic residues" evidence="1">
    <location>
        <begin position="62"/>
        <end position="75"/>
    </location>
</feature>
<protein>
    <submittedName>
        <fullName evidence="3">Uncharacterized protein LOC115629370</fullName>
    </submittedName>
</protein>
<proteinExistence type="predicted"/>
<feature type="compositionally biased region" description="Polar residues" evidence="1">
    <location>
        <begin position="204"/>
        <end position="217"/>
    </location>
</feature>
<dbReference type="OrthoDB" id="7883913at2759"/>
<dbReference type="GeneID" id="115629370"/>
<reference evidence="3" key="1">
    <citation type="submission" date="2025-08" db="UniProtKB">
        <authorList>
            <consortium name="RefSeq"/>
        </authorList>
    </citation>
    <scope>IDENTIFICATION</scope>
    <source>
        <strain evidence="3">11010-0011.00</strain>
        <tissue evidence="3">Whole body</tissue>
    </source>
</reference>
<dbReference type="AlphaFoldDB" id="A0A6J2U2H8"/>
<gene>
    <name evidence="3" type="primary">LOC115629370</name>
</gene>
<evidence type="ECO:0000256" key="1">
    <source>
        <dbReference type="SAM" id="MobiDB-lite"/>
    </source>
</evidence>